<dbReference type="Gene3D" id="3.40.50.880">
    <property type="match status" value="1"/>
</dbReference>
<dbReference type="OMA" id="CAGMDMF"/>
<dbReference type="InterPro" id="IPR029062">
    <property type="entry name" value="Class_I_gatase-like"/>
</dbReference>
<evidence type="ECO:0000313" key="2">
    <source>
        <dbReference type="Proteomes" id="UP000054270"/>
    </source>
</evidence>
<keyword evidence="2" id="KW-1185">Reference proteome</keyword>
<dbReference type="InterPro" id="IPR052158">
    <property type="entry name" value="INH-QAR"/>
</dbReference>
<dbReference type="PANTHER" id="PTHR43130:SF7">
    <property type="entry name" value="DJ-1_PFPI DOMAIN-CONTAINING PROTEIN"/>
    <property type="match status" value="1"/>
</dbReference>
<sequence>MSSQTLHFGVLLLPGYQWLDSAGAVDYLNNHSQAYMRFCGLSDDIVAKGPILEWYYISSDFNPIQPTSGPPQHPTHTYADCPEIDYLIVPGPDPALPLPEGCPAFLQSLMAKDTFKALLTVCTGSLPVAQSGILDGLHVCSNKFALKAMAGAGMLNKKVHWVGDRRWNVDGKVWSAAGITSGIDLAAEFARVHFDPLVVAIAKDVSEYEPKPSHPDSFARILDGVSLV</sequence>
<proteinExistence type="predicted"/>
<dbReference type="PANTHER" id="PTHR43130">
    <property type="entry name" value="ARAC-FAMILY TRANSCRIPTIONAL REGULATOR"/>
    <property type="match status" value="1"/>
</dbReference>
<accession>A0A0D2NXM3</accession>
<organism evidence="1 2">
    <name type="scientific">Hypholoma sublateritium (strain FD-334 SS-4)</name>
    <dbReference type="NCBI Taxonomy" id="945553"/>
    <lineage>
        <taxon>Eukaryota</taxon>
        <taxon>Fungi</taxon>
        <taxon>Dikarya</taxon>
        <taxon>Basidiomycota</taxon>
        <taxon>Agaricomycotina</taxon>
        <taxon>Agaricomycetes</taxon>
        <taxon>Agaricomycetidae</taxon>
        <taxon>Agaricales</taxon>
        <taxon>Agaricineae</taxon>
        <taxon>Strophariaceae</taxon>
        <taxon>Hypholoma</taxon>
    </lineage>
</organism>
<dbReference type="AlphaFoldDB" id="A0A0D2NXM3"/>
<protein>
    <recommendedName>
        <fullName evidence="3">DJ-1/PfpI domain-containing protein</fullName>
    </recommendedName>
</protein>
<dbReference type="SUPFAM" id="SSF52317">
    <property type="entry name" value="Class I glutamine amidotransferase-like"/>
    <property type="match status" value="1"/>
</dbReference>
<dbReference type="OrthoDB" id="543156at2759"/>
<reference evidence="2" key="1">
    <citation type="submission" date="2014-04" db="EMBL/GenBank/DDBJ databases">
        <title>Evolutionary Origins and Diversification of the Mycorrhizal Mutualists.</title>
        <authorList>
            <consortium name="DOE Joint Genome Institute"/>
            <consortium name="Mycorrhizal Genomics Consortium"/>
            <person name="Kohler A."/>
            <person name="Kuo A."/>
            <person name="Nagy L.G."/>
            <person name="Floudas D."/>
            <person name="Copeland A."/>
            <person name="Barry K.W."/>
            <person name="Cichocki N."/>
            <person name="Veneault-Fourrey C."/>
            <person name="LaButti K."/>
            <person name="Lindquist E.A."/>
            <person name="Lipzen A."/>
            <person name="Lundell T."/>
            <person name="Morin E."/>
            <person name="Murat C."/>
            <person name="Riley R."/>
            <person name="Ohm R."/>
            <person name="Sun H."/>
            <person name="Tunlid A."/>
            <person name="Henrissat B."/>
            <person name="Grigoriev I.V."/>
            <person name="Hibbett D.S."/>
            <person name="Martin F."/>
        </authorList>
    </citation>
    <scope>NUCLEOTIDE SEQUENCE [LARGE SCALE GENOMIC DNA]</scope>
    <source>
        <strain evidence="2">FD-334 SS-4</strain>
    </source>
</reference>
<evidence type="ECO:0008006" key="3">
    <source>
        <dbReference type="Google" id="ProtNLM"/>
    </source>
</evidence>
<dbReference type="EMBL" id="KN817768">
    <property type="protein sequence ID" value="KJA13220.1"/>
    <property type="molecule type" value="Genomic_DNA"/>
</dbReference>
<gene>
    <name evidence="1" type="ORF">HYPSUDRAFT_49984</name>
</gene>
<dbReference type="Proteomes" id="UP000054270">
    <property type="component" value="Unassembled WGS sequence"/>
</dbReference>
<name>A0A0D2NXM3_HYPSF</name>
<evidence type="ECO:0000313" key="1">
    <source>
        <dbReference type="EMBL" id="KJA13220.1"/>
    </source>
</evidence>